<feature type="region of interest" description="Disordered" evidence="1">
    <location>
        <begin position="1"/>
        <end position="57"/>
    </location>
</feature>
<dbReference type="GeneID" id="38136086"/>
<dbReference type="Proteomes" id="UP000253729">
    <property type="component" value="Unassembled WGS sequence"/>
</dbReference>
<organism evidence="2 3">
    <name type="scientific">Aspergillus welwitschiae</name>
    <dbReference type="NCBI Taxonomy" id="1341132"/>
    <lineage>
        <taxon>Eukaryota</taxon>
        <taxon>Fungi</taxon>
        <taxon>Dikarya</taxon>
        <taxon>Ascomycota</taxon>
        <taxon>Pezizomycotina</taxon>
        <taxon>Eurotiomycetes</taxon>
        <taxon>Eurotiomycetidae</taxon>
        <taxon>Eurotiales</taxon>
        <taxon>Aspergillaceae</taxon>
        <taxon>Aspergillus</taxon>
        <taxon>Aspergillus subgen. Circumdati</taxon>
    </lineage>
</organism>
<dbReference type="RefSeq" id="XP_026621885.1">
    <property type="nucleotide sequence ID" value="XM_026767730.1"/>
</dbReference>
<dbReference type="EMBL" id="KZ852072">
    <property type="protein sequence ID" value="RDH28863.1"/>
    <property type="molecule type" value="Genomic_DNA"/>
</dbReference>
<evidence type="ECO:0000313" key="3">
    <source>
        <dbReference type="Proteomes" id="UP000253729"/>
    </source>
</evidence>
<proteinExistence type="predicted"/>
<gene>
    <name evidence="2" type="ORF">BDQ94DRAFT_151277</name>
</gene>
<sequence>MTVPGISRMPVSLSDPDPRGCYLNGSSSLQHISPDGNPTRVTDKLWSDRELTCSSQG</sequence>
<evidence type="ECO:0000313" key="2">
    <source>
        <dbReference type="EMBL" id="RDH28863.1"/>
    </source>
</evidence>
<protein>
    <submittedName>
        <fullName evidence="2">Uncharacterized protein</fullName>
    </submittedName>
</protein>
<name>A0A3F3PPU6_9EURO</name>
<evidence type="ECO:0000256" key="1">
    <source>
        <dbReference type="SAM" id="MobiDB-lite"/>
    </source>
</evidence>
<feature type="compositionally biased region" description="Basic and acidic residues" evidence="1">
    <location>
        <begin position="41"/>
        <end position="51"/>
    </location>
</feature>
<reference evidence="2 3" key="1">
    <citation type="submission" date="2018-07" db="EMBL/GenBank/DDBJ databases">
        <title>The genomes of Aspergillus section Nigri reveals drivers in fungal speciation.</title>
        <authorList>
            <consortium name="DOE Joint Genome Institute"/>
            <person name="Vesth T.C."/>
            <person name="Nybo J."/>
            <person name="Theobald S."/>
            <person name="Brandl J."/>
            <person name="Frisvad J.C."/>
            <person name="Nielsen K.F."/>
            <person name="Lyhne E.K."/>
            <person name="Kogle M.E."/>
            <person name="Kuo A."/>
            <person name="Riley R."/>
            <person name="Clum A."/>
            <person name="Nolan M."/>
            <person name="Lipzen A."/>
            <person name="Salamov A."/>
            <person name="Henrissat B."/>
            <person name="Wiebenga A."/>
            <person name="De vries R.P."/>
            <person name="Grigoriev I.V."/>
            <person name="Mortensen U.H."/>
            <person name="Andersen M.R."/>
            <person name="Baker S.E."/>
        </authorList>
    </citation>
    <scope>NUCLEOTIDE SEQUENCE [LARGE SCALE GENOMIC DNA]</scope>
    <source>
        <strain evidence="2 3">CBS 139.54b</strain>
    </source>
</reference>
<dbReference type="AlphaFoldDB" id="A0A3F3PPU6"/>
<accession>A0A3F3PPU6</accession>
<keyword evidence="3" id="KW-1185">Reference proteome</keyword>